<name>A0AAN9KUN7_CANGL</name>
<accession>A0AAN9KUN7</accession>
<reference evidence="1 2" key="1">
    <citation type="submission" date="2024-01" db="EMBL/GenBank/DDBJ databases">
        <title>The genomes of 5 underutilized Papilionoideae crops provide insights into root nodulation and disease resistanc.</title>
        <authorList>
            <person name="Jiang F."/>
        </authorList>
    </citation>
    <scope>NUCLEOTIDE SEQUENCE [LARGE SCALE GENOMIC DNA]</scope>
    <source>
        <strain evidence="1">LVBAO_FW01</strain>
        <tissue evidence="1">Leaves</tissue>
    </source>
</reference>
<dbReference type="Proteomes" id="UP001367508">
    <property type="component" value="Unassembled WGS sequence"/>
</dbReference>
<evidence type="ECO:0000313" key="1">
    <source>
        <dbReference type="EMBL" id="KAK7323321.1"/>
    </source>
</evidence>
<dbReference type="AlphaFoldDB" id="A0AAN9KUN7"/>
<evidence type="ECO:0000313" key="2">
    <source>
        <dbReference type="Proteomes" id="UP001367508"/>
    </source>
</evidence>
<sequence length="199" mass="21386">MRVLEVYVQVDIVNKETGSALSADTADDDGDGDDDDVDKEIMVSLGGGVGGSSLNFPSPSHGTSIDGRCQSGASLPSWHGLGFIRSASCHGLILVEAVDVYKKWQHRLCMALLCNNHDDVTWVPTPGHVSRPSLNQGADFWIPSRFARVPGLEASTFGTFEARSAILVSAHCLLRLTMATRAGLGSNVAHLQWQESTFF</sequence>
<proteinExistence type="predicted"/>
<keyword evidence="2" id="KW-1185">Reference proteome</keyword>
<dbReference type="EMBL" id="JAYMYQ010000006">
    <property type="protein sequence ID" value="KAK7323321.1"/>
    <property type="molecule type" value="Genomic_DNA"/>
</dbReference>
<comment type="caution">
    <text evidence="1">The sequence shown here is derived from an EMBL/GenBank/DDBJ whole genome shotgun (WGS) entry which is preliminary data.</text>
</comment>
<gene>
    <name evidence="1" type="ORF">VNO77_26789</name>
</gene>
<protein>
    <submittedName>
        <fullName evidence="1">Uncharacterized protein</fullName>
    </submittedName>
</protein>
<organism evidence="1 2">
    <name type="scientific">Canavalia gladiata</name>
    <name type="common">Sword bean</name>
    <name type="synonym">Dolichos gladiatus</name>
    <dbReference type="NCBI Taxonomy" id="3824"/>
    <lineage>
        <taxon>Eukaryota</taxon>
        <taxon>Viridiplantae</taxon>
        <taxon>Streptophyta</taxon>
        <taxon>Embryophyta</taxon>
        <taxon>Tracheophyta</taxon>
        <taxon>Spermatophyta</taxon>
        <taxon>Magnoliopsida</taxon>
        <taxon>eudicotyledons</taxon>
        <taxon>Gunneridae</taxon>
        <taxon>Pentapetalae</taxon>
        <taxon>rosids</taxon>
        <taxon>fabids</taxon>
        <taxon>Fabales</taxon>
        <taxon>Fabaceae</taxon>
        <taxon>Papilionoideae</taxon>
        <taxon>50 kb inversion clade</taxon>
        <taxon>NPAAA clade</taxon>
        <taxon>indigoferoid/millettioid clade</taxon>
        <taxon>Phaseoleae</taxon>
        <taxon>Canavalia</taxon>
    </lineage>
</organism>